<feature type="domain" description="Peptidase M1 membrane alanine aminopeptidase" evidence="1">
    <location>
        <begin position="379"/>
        <end position="530"/>
    </location>
</feature>
<reference evidence="2" key="1">
    <citation type="journal article" date="2014" name="Int. J. Syst. Evol. Microbiol.">
        <title>Complete genome sequence of Corynebacterium casei LMG S-19264T (=DSM 44701T), isolated from a smear-ripened cheese.</title>
        <authorList>
            <consortium name="US DOE Joint Genome Institute (JGI-PGF)"/>
            <person name="Walter F."/>
            <person name="Albersmeier A."/>
            <person name="Kalinowski J."/>
            <person name="Ruckert C."/>
        </authorList>
    </citation>
    <scope>NUCLEOTIDE SEQUENCE</scope>
    <source>
        <strain evidence="2">CGMCC 1.15448</strain>
    </source>
</reference>
<dbReference type="SUPFAM" id="SSF55486">
    <property type="entry name" value="Metalloproteases ('zincins'), catalytic domain"/>
    <property type="match status" value="1"/>
</dbReference>
<dbReference type="EMBL" id="BMJC01000001">
    <property type="protein sequence ID" value="GGA90641.1"/>
    <property type="molecule type" value="Genomic_DNA"/>
</dbReference>
<dbReference type="Pfam" id="PF01433">
    <property type="entry name" value="Peptidase_M1"/>
    <property type="match status" value="1"/>
</dbReference>
<dbReference type="AlphaFoldDB" id="A0A8J2XRV1"/>
<dbReference type="InterPro" id="IPR027268">
    <property type="entry name" value="Peptidase_M4/M1_CTD_sf"/>
</dbReference>
<accession>A0A8J2XRV1</accession>
<dbReference type="RefSeq" id="WP_188929594.1">
    <property type="nucleotide sequence ID" value="NZ_BMJC01000001.1"/>
</dbReference>
<dbReference type="GO" id="GO:0008270">
    <property type="term" value="F:zinc ion binding"/>
    <property type="evidence" value="ECO:0007669"/>
    <property type="project" value="InterPro"/>
</dbReference>
<dbReference type="CDD" id="cd09604">
    <property type="entry name" value="M1_APN_like"/>
    <property type="match status" value="1"/>
</dbReference>
<evidence type="ECO:0000313" key="2">
    <source>
        <dbReference type="EMBL" id="GGA90641.1"/>
    </source>
</evidence>
<sequence length="631" mass="71585">MLRPLLILLFAAFSSIALYSQSLYIPRDIKEAYKKGTRSPDGRPGSHYWQNKGRYDITVTATPPDRTVRGSETITYFNNSPDTLKTLVFRLTINIHKPGAVRLSQADSAYLTPGIAIDTYAENGKSKTWHNNPQDGTWKQVRLNTPLTPHDSIRLDIGWHYTISQRSNREGMIDSTTYFLAYFYPRVAVYDDYNGWDLTEFNDMQEFYNDFNDYTLRVKAPANYIVWATGDLQNPDAVLNPAYAKKLAASSSSDNIVSIATPGEIAQGKVTRSNTLNAWVWKATDITDVTCALSNHFAWDASSVVVDDATGRRASVQSAYNDSAKDFHRMVEFGRHALDWLSHHWPGVSYPFPKTTIVQGFADMEYPMMVNDNTNEDPSFSRLVAEHEIAHSWFPFYMGINESRFAYMDEGWATTFELLIGKTDLGEKRAEDMYKEFRVNYYTYDPAFTEDLPIITPTDALTPAAYSNNAYGKPSLAYLAVKDLLGDEMFRKCLHTYMDRWHGKHPIPWDFFNSFNDASGKNLNWFWTNWFFSNNYLDLAIDGAIARTSDGASIVTIHNIGGFAIPFDLVVTYTDSSTDRFHQTPAVWSTNQSKTAITLPPKTGKTIHSIEVNNGIFVDADPSNNKWTVKQ</sequence>
<comment type="caution">
    <text evidence="2">The sequence shown here is derived from an EMBL/GenBank/DDBJ whole genome shotgun (WGS) entry which is preliminary data.</text>
</comment>
<evidence type="ECO:0000313" key="3">
    <source>
        <dbReference type="Proteomes" id="UP000607559"/>
    </source>
</evidence>
<proteinExistence type="predicted"/>
<reference evidence="2" key="2">
    <citation type="submission" date="2020-09" db="EMBL/GenBank/DDBJ databases">
        <authorList>
            <person name="Sun Q."/>
            <person name="Zhou Y."/>
        </authorList>
    </citation>
    <scope>NUCLEOTIDE SEQUENCE</scope>
    <source>
        <strain evidence="2">CGMCC 1.15448</strain>
    </source>
</reference>
<keyword evidence="3" id="KW-1185">Reference proteome</keyword>
<name>A0A8J2XRV1_9BACT</name>
<organism evidence="2 3">
    <name type="scientific">Puia dinghuensis</name>
    <dbReference type="NCBI Taxonomy" id="1792502"/>
    <lineage>
        <taxon>Bacteria</taxon>
        <taxon>Pseudomonadati</taxon>
        <taxon>Bacteroidota</taxon>
        <taxon>Chitinophagia</taxon>
        <taxon>Chitinophagales</taxon>
        <taxon>Chitinophagaceae</taxon>
        <taxon>Puia</taxon>
    </lineage>
</organism>
<dbReference type="Gene3D" id="1.10.390.10">
    <property type="entry name" value="Neutral Protease Domain 2"/>
    <property type="match status" value="1"/>
</dbReference>
<protein>
    <submittedName>
        <fullName evidence="2">Peptidase</fullName>
    </submittedName>
</protein>
<dbReference type="Proteomes" id="UP000607559">
    <property type="component" value="Unassembled WGS sequence"/>
</dbReference>
<dbReference type="InterPro" id="IPR014782">
    <property type="entry name" value="Peptidase_M1_dom"/>
</dbReference>
<dbReference type="GO" id="GO:0008237">
    <property type="term" value="F:metallopeptidase activity"/>
    <property type="evidence" value="ECO:0007669"/>
    <property type="project" value="InterPro"/>
</dbReference>
<gene>
    <name evidence="2" type="ORF">GCM10011511_12390</name>
</gene>
<evidence type="ECO:0000259" key="1">
    <source>
        <dbReference type="Pfam" id="PF01433"/>
    </source>
</evidence>